<reference evidence="1" key="1">
    <citation type="journal article" date="2020" name="Stud. Mycol.">
        <title>101 Dothideomycetes genomes: a test case for predicting lifestyles and emergence of pathogens.</title>
        <authorList>
            <person name="Haridas S."/>
            <person name="Albert R."/>
            <person name="Binder M."/>
            <person name="Bloem J."/>
            <person name="Labutti K."/>
            <person name="Salamov A."/>
            <person name="Andreopoulos B."/>
            <person name="Baker S."/>
            <person name="Barry K."/>
            <person name="Bills G."/>
            <person name="Bluhm B."/>
            <person name="Cannon C."/>
            <person name="Castanera R."/>
            <person name="Culley D."/>
            <person name="Daum C."/>
            <person name="Ezra D."/>
            <person name="Gonzalez J."/>
            <person name="Henrissat B."/>
            <person name="Kuo A."/>
            <person name="Liang C."/>
            <person name="Lipzen A."/>
            <person name="Lutzoni F."/>
            <person name="Magnuson J."/>
            <person name="Mondo S."/>
            <person name="Nolan M."/>
            <person name="Ohm R."/>
            <person name="Pangilinan J."/>
            <person name="Park H.-J."/>
            <person name="Ramirez L."/>
            <person name="Alfaro M."/>
            <person name="Sun H."/>
            <person name="Tritt A."/>
            <person name="Yoshinaga Y."/>
            <person name="Zwiers L.-H."/>
            <person name="Turgeon B."/>
            <person name="Goodwin S."/>
            <person name="Spatafora J."/>
            <person name="Crous P."/>
            <person name="Grigoriev I."/>
        </authorList>
    </citation>
    <scope>NUCLEOTIDE SEQUENCE</scope>
    <source>
        <strain evidence="1">CBS 690.94</strain>
    </source>
</reference>
<sequence length="116" mass="12965">MNLHATIDLVHNLFSVATDFGSETPRPRGTNIIKYLVCLAHSVKHLLRPELDLLGNLSISHTDTGLIRTLYAHLACYPEADPRALEQLRHIMKAIPAACIDRENGHMIPNPKNQSH</sequence>
<comment type="caution">
    <text evidence="1">The sequence shown here is derived from an EMBL/GenBank/DDBJ whole genome shotgun (WGS) entry which is preliminary data.</text>
</comment>
<gene>
    <name evidence="1" type="ORF">P171DRAFT_480906</name>
</gene>
<organism evidence="1 2">
    <name type="scientific">Karstenula rhodostoma CBS 690.94</name>
    <dbReference type="NCBI Taxonomy" id="1392251"/>
    <lineage>
        <taxon>Eukaryota</taxon>
        <taxon>Fungi</taxon>
        <taxon>Dikarya</taxon>
        <taxon>Ascomycota</taxon>
        <taxon>Pezizomycotina</taxon>
        <taxon>Dothideomycetes</taxon>
        <taxon>Pleosporomycetidae</taxon>
        <taxon>Pleosporales</taxon>
        <taxon>Massarineae</taxon>
        <taxon>Didymosphaeriaceae</taxon>
        <taxon>Karstenula</taxon>
    </lineage>
</organism>
<name>A0A9P4PTE5_9PLEO</name>
<accession>A0A9P4PTE5</accession>
<dbReference type="EMBL" id="MU001494">
    <property type="protein sequence ID" value="KAF2449847.1"/>
    <property type="molecule type" value="Genomic_DNA"/>
</dbReference>
<keyword evidence="2" id="KW-1185">Reference proteome</keyword>
<dbReference type="AlphaFoldDB" id="A0A9P4PTE5"/>
<proteinExistence type="predicted"/>
<dbReference type="Proteomes" id="UP000799764">
    <property type="component" value="Unassembled WGS sequence"/>
</dbReference>
<protein>
    <submittedName>
        <fullName evidence="1">Uncharacterized protein</fullName>
    </submittedName>
</protein>
<evidence type="ECO:0000313" key="1">
    <source>
        <dbReference type="EMBL" id="KAF2449847.1"/>
    </source>
</evidence>
<evidence type="ECO:0000313" key="2">
    <source>
        <dbReference type="Proteomes" id="UP000799764"/>
    </source>
</evidence>